<dbReference type="GO" id="GO:0005524">
    <property type="term" value="F:ATP binding"/>
    <property type="evidence" value="ECO:0007669"/>
    <property type="project" value="UniProtKB-KW"/>
</dbReference>
<comment type="subcellular location">
    <subcellularLocation>
        <location evidence="1">Cell membrane</location>
        <topology evidence="1">Multi-pass membrane protein</topology>
    </subcellularLocation>
</comment>
<evidence type="ECO:0000256" key="7">
    <source>
        <dbReference type="SAM" id="Phobius"/>
    </source>
</evidence>
<feature type="transmembrane region" description="Helical" evidence="7">
    <location>
        <begin position="20"/>
        <end position="45"/>
    </location>
</feature>
<evidence type="ECO:0000256" key="2">
    <source>
        <dbReference type="ARBA" id="ARBA00022692"/>
    </source>
</evidence>
<dbReference type="InterPro" id="IPR003439">
    <property type="entry name" value="ABC_transporter-like_ATP-bd"/>
</dbReference>
<evidence type="ECO:0000256" key="1">
    <source>
        <dbReference type="ARBA" id="ARBA00004651"/>
    </source>
</evidence>
<dbReference type="InterPro" id="IPR017871">
    <property type="entry name" value="ABC_transporter-like_CS"/>
</dbReference>
<dbReference type="InterPro" id="IPR039421">
    <property type="entry name" value="Type_1_exporter"/>
</dbReference>
<keyword evidence="6 7" id="KW-0472">Membrane</keyword>
<dbReference type="EMBL" id="BJTZ01000024">
    <property type="protein sequence ID" value="GEK15078.1"/>
    <property type="molecule type" value="Genomic_DNA"/>
</dbReference>
<accession>A0A510UKA8</accession>
<dbReference type="PROSITE" id="PS50893">
    <property type="entry name" value="ABC_TRANSPORTER_2"/>
    <property type="match status" value="1"/>
</dbReference>
<keyword evidence="4 10" id="KW-0067">ATP-binding</keyword>
<gene>
    <name evidence="10" type="ORF">AFI02nite_31140</name>
</gene>
<dbReference type="PANTHER" id="PTHR24221:SF654">
    <property type="entry name" value="ATP-BINDING CASSETTE SUB-FAMILY B MEMBER 6"/>
    <property type="match status" value="1"/>
</dbReference>
<dbReference type="GO" id="GO:0140359">
    <property type="term" value="F:ABC-type transporter activity"/>
    <property type="evidence" value="ECO:0007669"/>
    <property type="project" value="InterPro"/>
</dbReference>
<dbReference type="GO" id="GO:0016887">
    <property type="term" value="F:ATP hydrolysis activity"/>
    <property type="evidence" value="ECO:0007669"/>
    <property type="project" value="InterPro"/>
</dbReference>
<organism evidence="10 11">
    <name type="scientific">Aliivibrio fischeri</name>
    <name type="common">Vibrio fischeri</name>
    <dbReference type="NCBI Taxonomy" id="668"/>
    <lineage>
        <taxon>Bacteria</taxon>
        <taxon>Pseudomonadati</taxon>
        <taxon>Pseudomonadota</taxon>
        <taxon>Gammaproteobacteria</taxon>
        <taxon>Vibrionales</taxon>
        <taxon>Vibrionaceae</taxon>
        <taxon>Aliivibrio</taxon>
    </lineage>
</organism>
<evidence type="ECO:0000313" key="10">
    <source>
        <dbReference type="EMBL" id="GEK15078.1"/>
    </source>
</evidence>
<dbReference type="Pfam" id="PF00005">
    <property type="entry name" value="ABC_tran"/>
    <property type="match status" value="1"/>
</dbReference>
<dbReference type="GO" id="GO:0005886">
    <property type="term" value="C:plasma membrane"/>
    <property type="evidence" value="ECO:0007669"/>
    <property type="project" value="UniProtKB-SubCell"/>
</dbReference>
<dbReference type="SUPFAM" id="SSF52540">
    <property type="entry name" value="P-loop containing nucleoside triphosphate hydrolases"/>
    <property type="match status" value="1"/>
</dbReference>
<dbReference type="PROSITE" id="PS00211">
    <property type="entry name" value="ABC_TRANSPORTER_1"/>
    <property type="match status" value="1"/>
</dbReference>
<feature type="domain" description="ABC transmembrane type-1" evidence="9">
    <location>
        <begin position="21"/>
        <end position="324"/>
    </location>
</feature>
<dbReference type="InterPro" id="IPR036640">
    <property type="entry name" value="ABC1_TM_sf"/>
</dbReference>
<dbReference type="InterPro" id="IPR003593">
    <property type="entry name" value="AAA+_ATPase"/>
</dbReference>
<dbReference type="PROSITE" id="PS50929">
    <property type="entry name" value="ABC_TM1F"/>
    <property type="match status" value="1"/>
</dbReference>
<reference evidence="10 11" key="1">
    <citation type="submission" date="2019-07" db="EMBL/GenBank/DDBJ databases">
        <title>Whole genome shotgun sequence of Aliivibrio fischeri NBRC 101058.</title>
        <authorList>
            <person name="Hosoyama A."/>
            <person name="Uohara A."/>
            <person name="Ohji S."/>
            <person name="Ichikawa N."/>
        </authorList>
    </citation>
    <scope>NUCLEOTIDE SEQUENCE [LARGE SCALE GENOMIC DNA]</scope>
    <source>
        <strain evidence="10 11">NBRC 101058</strain>
    </source>
</reference>
<keyword evidence="3" id="KW-0547">Nucleotide-binding</keyword>
<dbReference type="Gene3D" id="3.40.50.300">
    <property type="entry name" value="P-loop containing nucleotide triphosphate hydrolases"/>
    <property type="match status" value="1"/>
</dbReference>
<evidence type="ECO:0000256" key="5">
    <source>
        <dbReference type="ARBA" id="ARBA00022989"/>
    </source>
</evidence>
<evidence type="ECO:0000313" key="11">
    <source>
        <dbReference type="Proteomes" id="UP000321787"/>
    </source>
</evidence>
<evidence type="ECO:0000259" key="8">
    <source>
        <dbReference type="PROSITE" id="PS50893"/>
    </source>
</evidence>
<dbReference type="InterPro" id="IPR011527">
    <property type="entry name" value="ABC1_TM_dom"/>
</dbReference>
<dbReference type="AlphaFoldDB" id="A0A510UKA8"/>
<evidence type="ECO:0000259" key="9">
    <source>
        <dbReference type="PROSITE" id="PS50929"/>
    </source>
</evidence>
<feature type="domain" description="ABC transporter" evidence="8">
    <location>
        <begin position="353"/>
        <end position="588"/>
    </location>
</feature>
<dbReference type="InterPro" id="IPR027417">
    <property type="entry name" value="P-loop_NTPase"/>
</dbReference>
<sequence>MFKAINRLSKFFNKKEKIKVFFCIVLITIVSFFELLGLALIAPYASLILNVERLNDSSDIWTVIYNYINYPDVNVFIVIVGMAIAFFILFGNLISVFSTFYINKIACQLGALLSSRLFNSYLYKEYSFHKEINSSVLINNITQQCQRVVNGVFIPLFSMVAKVIIILIITVFLFVNDPVAALVMGGVLSSFYMFIYLLAKGKLEKIGVKISEIYEGQIKLLNESLEGIKVIKLKGLEDKNVSSFFFLSSELASNNSVKVSISQSIRFIVEGFLFSFLTLILAFIAVYGEGIQNSLPSLILLSLAGYKLLPSFQNIFHGLSTLRSEINAFLRFEEHLERDKNLVKVDLYLSNDIIFENVKFNYADKVAIKDLNLRVKKGTKVGIVGGSGSGKSTFVDILLGLQPISDGRILHNNDVVNQYQYINWKSEVGYVPQDIILIDDSFAMNIAYGVSPEDVNYEKVSLLVEKCGLTELVSSLANGIHTRVGERGSMISGGQRQRIGIARSIYQAPNLLILDEATSALDSITEKKVMNSIDELCENVTQIIIAHRVNTLKDCDVIYIFDNGNIVEQGTYSDLYFKSEVFRKLAGDL</sequence>
<name>A0A510UKA8_ALIFS</name>
<dbReference type="Pfam" id="PF00664">
    <property type="entry name" value="ABC_membrane"/>
    <property type="match status" value="1"/>
</dbReference>
<feature type="transmembrane region" description="Helical" evidence="7">
    <location>
        <begin position="267"/>
        <end position="288"/>
    </location>
</feature>
<proteinExistence type="predicted"/>
<protein>
    <submittedName>
        <fullName evidence="10">ABC transporter ATP-binding protein</fullName>
    </submittedName>
</protein>
<keyword evidence="5 7" id="KW-1133">Transmembrane helix</keyword>
<feature type="transmembrane region" description="Helical" evidence="7">
    <location>
        <begin position="152"/>
        <end position="174"/>
    </location>
</feature>
<dbReference type="Proteomes" id="UP000321787">
    <property type="component" value="Unassembled WGS sequence"/>
</dbReference>
<dbReference type="Gene3D" id="1.20.1560.10">
    <property type="entry name" value="ABC transporter type 1, transmembrane domain"/>
    <property type="match status" value="1"/>
</dbReference>
<evidence type="ECO:0000256" key="3">
    <source>
        <dbReference type="ARBA" id="ARBA00022741"/>
    </source>
</evidence>
<feature type="transmembrane region" description="Helical" evidence="7">
    <location>
        <begin position="75"/>
        <end position="102"/>
    </location>
</feature>
<dbReference type="SUPFAM" id="SSF90123">
    <property type="entry name" value="ABC transporter transmembrane region"/>
    <property type="match status" value="1"/>
</dbReference>
<dbReference type="PANTHER" id="PTHR24221">
    <property type="entry name" value="ATP-BINDING CASSETTE SUB-FAMILY B"/>
    <property type="match status" value="1"/>
</dbReference>
<keyword evidence="2 7" id="KW-0812">Transmembrane</keyword>
<comment type="caution">
    <text evidence="10">The sequence shown here is derived from an EMBL/GenBank/DDBJ whole genome shotgun (WGS) entry which is preliminary data.</text>
</comment>
<feature type="transmembrane region" description="Helical" evidence="7">
    <location>
        <begin position="180"/>
        <end position="199"/>
    </location>
</feature>
<evidence type="ECO:0000256" key="4">
    <source>
        <dbReference type="ARBA" id="ARBA00022840"/>
    </source>
</evidence>
<evidence type="ECO:0000256" key="6">
    <source>
        <dbReference type="ARBA" id="ARBA00023136"/>
    </source>
</evidence>
<dbReference type="SMART" id="SM00382">
    <property type="entry name" value="AAA"/>
    <property type="match status" value="1"/>
</dbReference>
<dbReference type="RefSeq" id="WP_146865521.1">
    <property type="nucleotide sequence ID" value="NZ_BJTZ01000024.1"/>
</dbReference>